<dbReference type="GO" id="GO:0005829">
    <property type="term" value="C:cytosol"/>
    <property type="evidence" value="ECO:0007669"/>
    <property type="project" value="TreeGrafter"/>
</dbReference>
<feature type="compositionally biased region" description="Basic and acidic residues" evidence="2">
    <location>
        <begin position="133"/>
        <end position="142"/>
    </location>
</feature>
<dbReference type="SUPFAM" id="SSF56024">
    <property type="entry name" value="Phospholipase D/nuclease"/>
    <property type="match status" value="1"/>
</dbReference>
<dbReference type="PROSITE" id="PS51192">
    <property type="entry name" value="HELICASE_ATP_BIND_1"/>
    <property type="match status" value="1"/>
</dbReference>
<feature type="compositionally biased region" description="Low complexity" evidence="2">
    <location>
        <begin position="144"/>
        <end position="156"/>
    </location>
</feature>
<feature type="domain" description="Helicase ATP-binding" evidence="4">
    <location>
        <begin position="388"/>
        <end position="547"/>
    </location>
</feature>
<dbReference type="Pfam" id="PF01230">
    <property type="entry name" value="HIT"/>
    <property type="match status" value="1"/>
</dbReference>
<feature type="short sequence motif" description="Histidine triad motif" evidence="1">
    <location>
        <begin position="97"/>
        <end position="101"/>
    </location>
</feature>
<evidence type="ECO:0000256" key="2">
    <source>
        <dbReference type="SAM" id="MobiDB-lite"/>
    </source>
</evidence>
<dbReference type="SUPFAM" id="SSF54197">
    <property type="entry name" value="HIT-like"/>
    <property type="match status" value="1"/>
</dbReference>
<sequence length="1263" mass="140185">MRMATSPFLEIPSANWIASNDLAFAVFDGFPVNVGHSLIITRRVTPTWFDATADEQSALMELVNVVKQKLDQSLHPKPDGYNVGFNAGDAAGQTVPHLHIHVIPRYSGDVDDPRGGVRYVIPSKANYLKDDLTETSSERASDEPSPSQRASSQRASSQLVSSQLVSSNAKPAATLSVGYPDSPLWEQLSWRIAGAHAVDVLASFVQASGLAIIEEQLFKALRSGAQVRILVSDYLYISAPRALQTLLGWCELAAEDFDNGRLHVRLIQTAKLPTDPESFHPKAWRIVEGSRDFISVGSSNLSKAALVSGVEWNLLSSSTTSEPSHVQFSEEFDALWQAASPLTPELVASYAISAAKYRQQHFVPEAKDAQEIPAPRPWQVEALASLARLRDAGHSRALVAVATGMGKTWLAAFDACQVGMEIGRRPRVLIIAHRAHILAQAEAVLSRLLDHRFSSSPTAWYIGNQSELSSNLVVASIQKLSRPAGIQRLATEHFDYVIMDEVHHAHAPSYRRVLAQLNCDFALGLTATPERTDGVDVATIFDDNLAYHASIGEGIAEEALVPFHYVGIKDTADFRQIPWRNGRFDLAELEQQVARSERMDRLWSTMEQHPADRTLIFCCSRRHAVFARDWLTAQGVSAAAVFSGEGSDPYGDSLERLRTGELHALCVVDMFNEGLDIPAVDRVVMLRPTESKIIFLQQLGRGLRASEGKSRLLVIDFVGNHRVFAQRIIHLLSLQSASNQWHALKDWLNGKPANLPEGCLLDVEVDAKDMLKQFLPKGRNAGIEGYRAIRDDLGRRPTAMEVFSRGFLPRTIGAAEGSWFRFADAEGDLDELQRQVAAEFHEWLKTLETTSLNKSYKMVVLRVLLDSGQLFTGIELDELSRQCRRFMLEHEVLRRDLEGKNHAVDHENASQREWAAWWIKWPIGRWLDAQNKKVWFERTGDRFRLLIQCADDLKPSLESMTEELVDWRLAAYAKSRRLVKSAVGDLAFEGKVSHANGRPILFLPDKTKCPDRPVGPIVATLPDRSQWEFKLVKVACNVAKPLGEKGNQLGELLKRWFGSNAGLPGTGFQVRFESKSGAWHVSPVGAAMQPDVQLERPPEETFQQVQPSVELASRYTTHAPVYDLSAAAGDWGPQGSPAEAGWIAVADQSLSQGMFAARVTGQSMEPRIPSGSWCLFRPCPAGSREGRLLLVQINTQTDPEDGGQYTVKRYHSVKQSIEDGWEHHSVQLEPLNKGYQPIEISSEQADDIRIVGEFISVIEPNDS</sequence>
<dbReference type="InterPro" id="IPR019808">
    <property type="entry name" value="Histidine_triad_CS"/>
</dbReference>
<dbReference type="EMBL" id="CP036272">
    <property type="protein sequence ID" value="QDT62536.1"/>
    <property type="molecule type" value="Genomic_DNA"/>
</dbReference>
<dbReference type="InterPro" id="IPR011146">
    <property type="entry name" value="HIT-like"/>
</dbReference>
<dbReference type="CDD" id="cd06529">
    <property type="entry name" value="S24_LexA-like"/>
    <property type="match status" value="1"/>
</dbReference>
<dbReference type="PROSITE" id="PS51194">
    <property type="entry name" value="HELICASE_CTER"/>
    <property type="match status" value="1"/>
</dbReference>
<dbReference type="OrthoDB" id="9784774at2"/>
<feature type="domain" description="Helicase C-terminal" evidence="5">
    <location>
        <begin position="598"/>
        <end position="752"/>
    </location>
</feature>
<evidence type="ECO:0000313" key="6">
    <source>
        <dbReference type="EMBL" id="QDT62536.1"/>
    </source>
</evidence>
<dbReference type="SMART" id="SM00487">
    <property type="entry name" value="DEXDc"/>
    <property type="match status" value="1"/>
</dbReference>
<evidence type="ECO:0000313" key="7">
    <source>
        <dbReference type="Proteomes" id="UP000315003"/>
    </source>
</evidence>
<reference evidence="6 7" key="1">
    <citation type="submission" date="2019-02" db="EMBL/GenBank/DDBJ databases">
        <title>Deep-cultivation of Planctomycetes and their phenomic and genomic characterization uncovers novel biology.</title>
        <authorList>
            <person name="Wiegand S."/>
            <person name="Jogler M."/>
            <person name="Boedeker C."/>
            <person name="Pinto D."/>
            <person name="Vollmers J."/>
            <person name="Rivas-Marin E."/>
            <person name="Kohn T."/>
            <person name="Peeters S.H."/>
            <person name="Heuer A."/>
            <person name="Rast P."/>
            <person name="Oberbeckmann S."/>
            <person name="Bunk B."/>
            <person name="Jeske O."/>
            <person name="Meyerdierks A."/>
            <person name="Storesund J.E."/>
            <person name="Kallscheuer N."/>
            <person name="Luecker S."/>
            <person name="Lage O.M."/>
            <person name="Pohl T."/>
            <person name="Merkel B.J."/>
            <person name="Hornburger P."/>
            <person name="Mueller R.-W."/>
            <person name="Bruemmer F."/>
            <person name="Labrenz M."/>
            <person name="Spormann A.M."/>
            <person name="Op den Camp H."/>
            <person name="Overmann J."/>
            <person name="Amann R."/>
            <person name="Jetten M.S.M."/>
            <person name="Mascher T."/>
            <person name="Medema M.H."/>
            <person name="Devos D.P."/>
            <person name="Kaster A.-K."/>
            <person name="Ovreas L."/>
            <person name="Rohde M."/>
            <person name="Galperin M.Y."/>
            <person name="Jogler C."/>
        </authorList>
    </citation>
    <scope>NUCLEOTIDE SEQUENCE [LARGE SCALE GENOMIC DNA]</scope>
    <source>
        <strain evidence="6 7">SV_7m_r</strain>
    </source>
</reference>
<dbReference type="Pfam" id="PF04851">
    <property type="entry name" value="ResIII"/>
    <property type="match status" value="1"/>
</dbReference>
<gene>
    <name evidence="6" type="ORF">SV7mr_50840</name>
</gene>
<feature type="domain" description="HIT" evidence="3">
    <location>
        <begin position="2"/>
        <end position="112"/>
    </location>
</feature>
<dbReference type="CDD" id="cd18799">
    <property type="entry name" value="SF2_C_EcoAI-like"/>
    <property type="match status" value="1"/>
</dbReference>
<dbReference type="AlphaFoldDB" id="A0A517T2F9"/>
<evidence type="ECO:0000256" key="1">
    <source>
        <dbReference type="PROSITE-ProRule" id="PRU00464"/>
    </source>
</evidence>
<dbReference type="PANTHER" id="PTHR47396">
    <property type="entry name" value="TYPE I RESTRICTION ENZYME ECOKI R PROTEIN"/>
    <property type="match status" value="1"/>
</dbReference>
<dbReference type="GO" id="GO:0016787">
    <property type="term" value="F:hydrolase activity"/>
    <property type="evidence" value="ECO:0007669"/>
    <property type="project" value="InterPro"/>
</dbReference>
<dbReference type="PROSITE" id="PS51084">
    <property type="entry name" value="HIT_2"/>
    <property type="match status" value="1"/>
</dbReference>
<dbReference type="InterPro" id="IPR027417">
    <property type="entry name" value="P-loop_NTPase"/>
</dbReference>
<dbReference type="Gene3D" id="3.30.428.10">
    <property type="entry name" value="HIT-like"/>
    <property type="match status" value="1"/>
</dbReference>
<keyword evidence="6" id="KW-0548">Nucleotidyltransferase</keyword>
<dbReference type="InterPro" id="IPR015927">
    <property type="entry name" value="Peptidase_S24_S26A/B/C"/>
</dbReference>
<evidence type="ECO:0000259" key="5">
    <source>
        <dbReference type="PROSITE" id="PS51194"/>
    </source>
</evidence>
<dbReference type="GO" id="GO:0003877">
    <property type="term" value="F:ATP:ADP adenylyltransferase activity"/>
    <property type="evidence" value="ECO:0007669"/>
    <property type="project" value="UniProtKB-EC"/>
</dbReference>
<dbReference type="InterPro" id="IPR039418">
    <property type="entry name" value="LexA-like"/>
</dbReference>
<dbReference type="InterPro" id="IPR006935">
    <property type="entry name" value="Helicase/UvrB_N"/>
</dbReference>
<accession>A0A517T2F9</accession>
<dbReference type="SUPFAM" id="SSF52540">
    <property type="entry name" value="P-loop containing nucleoside triphosphate hydrolases"/>
    <property type="match status" value="1"/>
</dbReference>
<keyword evidence="6" id="KW-0808">Transferase</keyword>
<organism evidence="6 7">
    <name type="scientific">Stieleria bergensis</name>
    <dbReference type="NCBI Taxonomy" id="2528025"/>
    <lineage>
        <taxon>Bacteria</taxon>
        <taxon>Pseudomonadati</taxon>
        <taxon>Planctomycetota</taxon>
        <taxon>Planctomycetia</taxon>
        <taxon>Pirellulales</taxon>
        <taxon>Pirellulaceae</taxon>
        <taxon>Stieleria</taxon>
    </lineage>
</organism>
<dbReference type="Proteomes" id="UP000315003">
    <property type="component" value="Chromosome"/>
</dbReference>
<dbReference type="Gene3D" id="2.10.109.10">
    <property type="entry name" value="Umud Fragment, subunit A"/>
    <property type="match status" value="1"/>
</dbReference>
<dbReference type="InterPro" id="IPR001650">
    <property type="entry name" value="Helicase_C-like"/>
</dbReference>
<dbReference type="SMART" id="SM00490">
    <property type="entry name" value="HELICc"/>
    <property type="match status" value="1"/>
</dbReference>
<dbReference type="InterPro" id="IPR014001">
    <property type="entry name" value="Helicase_ATP-bd"/>
</dbReference>
<keyword evidence="7" id="KW-1185">Reference proteome</keyword>
<evidence type="ECO:0000259" key="4">
    <source>
        <dbReference type="PROSITE" id="PS51192"/>
    </source>
</evidence>
<dbReference type="Gene3D" id="3.30.870.10">
    <property type="entry name" value="Endonuclease Chain A"/>
    <property type="match status" value="1"/>
</dbReference>
<protein>
    <submittedName>
        <fullName evidence="6">AP-4-A phosphorylase</fullName>
        <ecNumber evidence="6">2.7.7.53</ecNumber>
    </submittedName>
</protein>
<name>A0A517T2F9_9BACT</name>
<dbReference type="PANTHER" id="PTHR47396:SF1">
    <property type="entry name" value="ATP-DEPENDENT HELICASE IRC3-RELATED"/>
    <property type="match status" value="1"/>
</dbReference>
<feature type="region of interest" description="Disordered" evidence="2">
    <location>
        <begin position="133"/>
        <end position="156"/>
    </location>
</feature>
<dbReference type="SUPFAM" id="SSF51306">
    <property type="entry name" value="LexA/Signal peptidase"/>
    <property type="match status" value="1"/>
</dbReference>
<evidence type="ECO:0000259" key="3">
    <source>
        <dbReference type="PROSITE" id="PS51084"/>
    </source>
</evidence>
<dbReference type="InterPro" id="IPR050742">
    <property type="entry name" value="Helicase_Restrict-Modif_Enz"/>
</dbReference>
<dbReference type="PROSITE" id="PS00892">
    <property type="entry name" value="HIT_1"/>
    <property type="match status" value="1"/>
</dbReference>
<dbReference type="GO" id="GO:0005524">
    <property type="term" value="F:ATP binding"/>
    <property type="evidence" value="ECO:0007669"/>
    <property type="project" value="InterPro"/>
</dbReference>
<dbReference type="Gene3D" id="3.40.50.300">
    <property type="entry name" value="P-loop containing nucleotide triphosphate hydrolases"/>
    <property type="match status" value="2"/>
</dbReference>
<dbReference type="Pfam" id="PF00271">
    <property type="entry name" value="Helicase_C"/>
    <property type="match status" value="1"/>
</dbReference>
<dbReference type="Pfam" id="PF00717">
    <property type="entry name" value="Peptidase_S24"/>
    <property type="match status" value="1"/>
</dbReference>
<dbReference type="InterPro" id="IPR036265">
    <property type="entry name" value="HIT-like_sf"/>
</dbReference>
<dbReference type="CDD" id="cd18032">
    <property type="entry name" value="DEXHc_RE_I_III_res"/>
    <property type="match status" value="1"/>
</dbReference>
<dbReference type="InterPro" id="IPR036286">
    <property type="entry name" value="LexA/Signal_pep-like_sf"/>
</dbReference>
<dbReference type="GO" id="GO:0003677">
    <property type="term" value="F:DNA binding"/>
    <property type="evidence" value="ECO:0007669"/>
    <property type="project" value="InterPro"/>
</dbReference>
<proteinExistence type="predicted"/>
<dbReference type="EC" id="2.7.7.53" evidence="6"/>